<evidence type="ECO:0000313" key="4">
    <source>
        <dbReference type="EMBL" id="PVE41918.1"/>
    </source>
</evidence>
<protein>
    <submittedName>
        <fullName evidence="4">ABC transporter</fullName>
    </submittedName>
</protein>
<dbReference type="Pfam" id="PF04333">
    <property type="entry name" value="MlaA"/>
    <property type="match status" value="1"/>
</dbReference>
<dbReference type="GO" id="GO:0016020">
    <property type="term" value="C:membrane"/>
    <property type="evidence" value="ECO:0007669"/>
    <property type="project" value="InterPro"/>
</dbReference>
<gene>
    <name evidence="4" type="ORF">H663_014820</name>
</gene>
<evidence type="ECO:0000256" key="3">
    <source>
        <dbReference type="SAM" id="MobiDB-lite"/>
    </source>
</evidence>
<dbReference type="STRING" id="1293045.H663_08695"/>
<evidence type="ECO:0000256" key="1">
    <source>
        <dbReference type="ARBA" id="ARBA00010634"/>
    </source>
</evidence>
<sequence length="228" mass="24936">MSLLLQGCATVKSADARDPWESMNRSVYNFNDSVDAAVLKPVAKAYVAVLPSPVRTGIHNFLGNLGDVWSMANSALQLKGQATVETFMRISVNTVFGLGGVLDVASEMRLEKRKEDFGQTLGYWGVKPGPYLMLPLLGPSTLRDALGTPIDMKGNAVEQFNDVATRNVLTATRVIDTRAGLIKSVDVVKEAALDPYTFVRDAYLQKRENDIYDGNPPSNFDYGESEKP</sequence>
<dbReference type="PRINTS" id="PR01805">
    <property type="entry name" value="VACJLIPOPROT"/>
</dbReference>
<dbReference type="GO" id="GO:0120010">
    <property type="term" value="P:intermembrane phospholipid transfer"/>
    <property type="evidence" value="ECO:0007669"/>
    <property type="project" value="TreeGrafter"/>
</dbReference>
<comment type="caution">
    <text evidence="4">The sequence shown here is derived from an EMBL/GenBank/DDBJ whole genome shotgun (WGS) entry which is preliminary data.</text>
</comment>
<dbReference type="AlphaFoldDB" id="A0A2T7UB95"/>
<proteinExistence type="inferred from homology"/>
<evidence type="ECO:0000313" key="5">
    <source>
        <dbReference type="Proteomes" id="UP000037507"/>
    </source>
</evidence>
<name>A0A2T7UB95_9BURK</name>
<dbReference type="OrthoDB" id="9785326at2"/>
<dbReference type="InterPro" id="IPR007428">
    <property type="entry name" value="MlaA"/>
</dbReference>
<accession>A0A2T7UB95</accession>
<dbReference type="PANTHER" id="PTHR30035:SF3">
    <property type="entry name" value="INTERMEMBRANE PHOSPHOLIPID TRANSPORT SYSTEM LIPOPROTEIN MLAA"/>
    <property type="match status" value="1"/>
</dbReference>
<dbReference type="Proteomes" id="UP000037507">
    <property type="component" value="Unassembled WGS sequence"/>
</dbReference>
<keyword evidence="2" id="KW-0732">Signal</keyword>
<reference evidence="4" key="1">
    <citation type="submission" date="2017-04" db="EMBL/GenBank/DDBJ databases">
        <title>Unexpected and diverse lifestyles within the genus Limnohabitans.</title>
        <authorList>
            <person name="Kasalicky V."/>
            <person name="Mehrshad M."/>
            <person name="Andrei S.-A."/>
            <person name="Salcher M."/>
            <person name="Kratochvilova H."/>
            <person name="Simek K."/>
            <person name="Ghai R."/>
        </authorList>
    </citation>
    <scope>NUCLEOTIDE SEQUENCE [LARGE SCALE GENOMIC DNA]</scope>
    <source>
        <strain evidence="4">II-D5</strain>
    </source>
</reference>
<organism evidence="4 5">
    <name type="scientific">Limnohabitans planktonicus II-D5</name>
    <dbReference type="NCBI Taxonomy" id="1293045"/>
    <lineage>
        <taxon>Bacteria</taxon>
        <taxon>Pseudomonadati</taxon>
        <taxon>Pseudomonadota</taxon>
        <taxon>Betaproteobacteria</taxon>
        <taxon>Burkholderiales</taxon>
        <taxon>Comamonadaceae</taxon>
        <taxon>Limnohabitans</taxon>
    </lineage>
</organism>
<evidence type="ECO:0000256" key="2">
    <source>
        <dbReference type="ARBA" id="ARBA00022729"/>
    </source>
</evidence>
<feature type="region of interest" description="Disordered" evidence="3">
    <location>
        <begin position="209"/>
        <end position="228"/>
    </location>
</feature>
<dbReference type="PANTHER" id="PTHR30035">
    <property type="entry name" value="LIPOPROTEIN VACJ-RELATED"/>
    <property type="match status" value="1"/>
</dbReference>
<comment type="similarity">
    <text evidence="1">Belongs to the MlaA family.</text>
</comment>
<keyword evidence="5" id="KW-1185">Reference proteome</keyword>
<dbReference type="EMBL" id="LFYT02000022">
    <property type="protein sequence ID" value="PVE41918.1"/>
    <property type="molecule type" value="Genomic_DNA"/>
</dbReference>